<proteinExistence type="predicted"/>
<accession>A0A6B9ZKX8</accession>
<gene>
    <name evidence="2" type="ORF">GWR21_22320</name>
</gene>
<name>A0A6B9ZKX8_9BACT</name>
<dbReference type="Proteomes" id="UP000476411">
    <property type="component" value="Chromosome"/>
</dbReference>
<dbReference type="KEGG" id="chih:GWR21_22320"/>
<organism evidence="2 3">
    <name type="scientific">Chitinophaga agri</name>
    <dbReference type="NCBI Taxonomy" id="2703787"/>
    <lineage>
        <taxon>Bacteria</taxon>
        <taxon>Pseudomonadati</taxon>
        <taxon>Bacteroidota</taxon>
        <taxon>Chitinophagia</taxon>
        <taxon>Chitinophagales</taxon>
        <taxon>Chitinophagaceae</taxon>
        <taxon>Chitinophaga</taxon>
    </lineage>
</organism>
<keyword evidence="3" id="KW-1185">Reference proteome</keyword>
<dbReference type="RefSeq" id="WP_162333892.1">
    <property type="nucleotide sequence ID" value="NZ_CP048113.1"/>
</dbReference>
<evidence type="ECO:0000256" key="1">
    <source>
        <dbReference type="SAM" id="SignalP"/>
    </source>
</evidence>
<keyword evidence="1" id="KW-0732">Signal</keyword>
<dbReference type="AlphaFoldDB" id="A0A6B9ZKX8"/>
<feature type="signal peptide" evidence="1">
    <location>
        <begin position="1"/>
        <end position="21"/>
    </location>
</feature>
<dbReference type="EMBL" id="CP048113">
    <property type="protein sequence ID" value="QHS62241.1"/>
    <property type="molecule type" value="Genomic_DNA"/>
</dbReference>
<evidence type="ECO:0000313" key="2">
    <source>
        <dbReference type="EMBL" id="QHS62241.1"/>
    </source>
</evidence>
<protein>
    <submittedName>
        <fullName evidence="2">Uncharacterized protein</fullName>
    </submittedName>
</protein>
<feature type="chain" id="PRO_5025520646" evidence="1">
    <location>
        <begin position="22"/>
        <end position="75"/>
    </location>
</feature>
<sequence length="75" mass="8984">MKRIIPYLLLLLFAVTTNGFAQSWIDQLKTFRDAVYQRDKETAKQFFNYCILHGRVTLQNFPSNLYIYSRFINTQ</sequence>
<evidence type="ECO:0000313" key="3">
    <source>
        <dbReference type="Proteomes" id="UP000476411"/>
    </source>
</evidence>
<reference evidence="2 3" key="1">
    <citation type="submission" date="2020-01" db="EMBL/GenBank/DDBJ databases">
        <title>Complete genome sequence of Chitinophaga sp. H33E-04 isolated from quinoa roots.</title>
        <authorList>
            <person name="Weon H.-Y."/>
            <person name="Lee S.A."/>
        </authorList>
    </citation>
    <scope>NUCLEOTIDE SEQUENCE [LARGE SCALE GENOMIC DNA]</scope>
    <source>
        <strain evidence="2 3">H33E-04</strain>
    </source>
</reference>